<keyword evidence="1" id="KW-0812">Transmembrane</keyword>
<feature type="transmembrane region" description="Helical" evidence="1">
    <location>
        <begin position="213"/>
        <end position="236"/>
    </location>
</feature>
<feature type="transmembrane region" description="Helical" evidence="1">
    <location>
        <begin position="162"/>
        <end position="182"/>
    </location>
</feature>
<evidence type="ECO:0000313" key="2">
    <source>
        <dbReference type="EMBL" id="KAF0724627.1"/>
    </source>
</evidence>
<dbReference type="VEuPathDB" id="FungiDB:AeMF1_010522"/>
<keyword evidence="1" id="KW-0472">Membrane</keyword>
<protein>
    <submittedName>
        <fullName evidence="2">Uncharacterized protein</fullName>
    </submittedName>
</protein>
<name>A0A6G0WE08_9STRA</name>
<organism evidence="2 3">
    <name type="scientific">Aphanomyces euteiches</name>
    <dbReference type="NCBI Taxonomy" id="100861"/>
    <lineage>
        <taxon>Eukaryota</taxon>
        <taxon>Sar</taxon>
        <taxon>Stramenopiles</taxon>
        <taxon>Oomycota</taxon>
        <taxon>Saprolegniomycetes</taxon>
        <taxon>Saprolegniales</taxon>
        <taxon>Verrucalvaceae</taxon>
        <taxon>Aphanomyces</taxon>
    </lineage>
</organism>
<keyword evidence="3" id="KW-1185">Reference proteome</keyword>
<evidence type="ECO:0000256" key="1">
    <source>
        <dbReference type="SAM" id="Phobius"/>
    </source>
</evidence>
<dbReference type="EMBL" id="VJMJ01000266">
    <property type="protein sequence ID" value="KAF0724627.1"/>
    <property type="molecule type" value="Genomic_DNA"/>
</dbReference>
<comment type="caution">
    <text evidence="2">The sequence shown here is derived from an EMBL/GenBank/DDBJ whole genome shotgun (WGS) entry which is preliminary data.</text>
</comment>
<feature type="transmembrane region" description="Helical" evidence="1">
    <location>
        <begin position="390"/>
        <end position="418"/>
    </location>
</feature>
<dbReference type="Proteomes" id="UP000481153">
    <property type="component" value="Unassembled WGS sequence"/>
</dbReference>
<feature type="transmembrane region" description="Helical" evidence="1">
    <location>
        <begin position="118"/>
        <end position="141"/>
    </location>
</feature>
<proteinExistence type="predicted"/>
<evidence type="ECO:0000313" key="3">
    <source>
        <dbReference type="Proteomes" id="UP000481153"/>
    </source>
</evidence>
<keyword evidence="1" id="KW-1133">Transmembrane helix</keyword>
<reference evidence="2 3" key="1">
    <citation type="submission" date="2019-07" db="EMBL/GenBank/DDBJ databases">
        <title>Genomics analysis of Aphanomyces spp. identifies a new class of oomycete effector associated with host adaptation.</title>
        <authorList>
            <person name="Gaulin E."/>
        </authorList>
    </citation>
    <scope>NUCLEOTIDE SEQUENCE [LARGE SCALE GENOMIC DNA]</scope>
    <source>
        <strain evidence="2 3">ATCC 201684</strain>
    </source>
</reference>
<accession>A0A6G0WE08</accession>
<dbReference type="AlphaFoldDB" id="A0A6G0WE08"/>
<sequence length="787" mass="89075">MQWLGAIRSRVQPLLHHEEESSSSVEKTQVHKLLRDASRCKRKVSRFWLEKLLVAVDGLQMYGIMWQMSQIWPWPSRWLASTRSTLIFSLDFFSLLPTGAGMGQDKPPFSHWGELDGYWVYALVFALLPYAALAAYWTLFLTWRSNGDAHFLSKTAYLENKLLLLFQVLYLPIGLAVCRLWNCQDTVNPLDVTEVISTMSVDPSFDCDGTPQILALSCITAALGAPFLVGFPFVLYKRIMIVGAYADKCLKQERFVQTKELAYLVNLSDDYDTLYVAQYASFTRPMMTLPVQTCLVKLALLGIFSFGRSRYPSTESESYQGTCLCIVLLLFLGHRSLWSPSPFRCRSTAQLSLLIDVILAFDGIMGHPSLRVVPHAVRVVLLSANPTKSALTVASVKLALFNFVHTFAIIMICLWFVYTLALKQLGRLDWPTHLGMRQVVDHADGIAKWIAAVHSANSVVEKAFLSPAQVKPLEEMRAVLDALTECSSEAAKLDHLLHAPLHETQLMLQSLYVQDTATAVMASERIDDCVHEFTSELTRYQKKHQALAPHKRDALFKLSAMRTWQQSENRPASVMPDAAAPPEDAFVAMDVVVSTDWELNLIVDATRFATQLERNPMSTAPPLAVHWLVLMDDKATADFVFATAVQYAADGWLLVKLPLVKPDKTWIVVEGWIAVKSDAWTTSFQVELLACVDSDSRNLFRELMRPTARSPVDAKHIAGLLEATRQRRQPEDSLRQQWMVAIQQWNVQFASRHRRCPADADKAKIRVWYKMYHALCRRQWQKESQGV</sequence>
<gene>
    <name evidence="2" type="ORF">Ae201684_016693</name>
</gene>